<keyword evidence="12" id="KW-0411">Iron-sulfur</keyword>
<evidence type="ECO:0000256" key="13">
    <source>
        <dbReference type="ARBA" id="ARBA00023125"/>
    </source>
</evidence>
<keyword evidence="6" id="KW-0004">4Fe-4S</keyword>
<keyword evidence="10" id="KW-0460">Magnesium</keyword>
<comment type="cofactor">
    <cofactor evidence="1">
        <name>Mg(2+)</name>
        <dbReference type="ChEBI" id="CHEBI:18420"/>
    </cofactor>
</comment>
<keyword evidence="7" id="KW-0540">Nuclease</keyword>
<evidence type="ECO:0000256" key="12">
    <source>
        <dbReference type="ARBA" id="ARBA00023014"/>
    </source>
</evidence>
<evidence type="ECO:0000256" key="6">
    <source>
        <dbReference type="ARBA" id="ARBA00022485"/>
    </source>
</evidence>
<dbReference type="OrthoDB" id="354769at2759"/>
<dbReference type="AlphaFoldDB" id="A0A1X7R6S0"/>
<evidence type="ECO:0000256" key="8">
    <source>
        <dbReference type="ARBA" id="ARBA00022801"/>
    </source>
</evidence>
<dbReference type="PANTHER" id="PTHR14464">
    <property type="entry name" value="EXONUCLEASE V"/>
    <property type="match status" value="1"/>
</dbReference>
<evidence type="ECO:0000256" key="11">
    <source>
        <dbReference type="ARBA" id="ARBA00023004"/>
    </source>
</evidence>
<proteinExistence type="inferred from homology"/>
<evidence type="ECO:0000256" key="5">
    <source>
        <dbReference type="ARBA" id="ARBA00013561"/>
    </source>
</evidence>
<dbReference type="GO" id="GO:0003677">
    <property type="term" value="F:DNA binding"/>
    <property type="evidence" value="ECO:0007669"/>
    <property type="project" value="UniProtKB-KW"/>
</dbReference>
<keyword evidence="9 15" id="KW-0269">Exonuclease</keyword>
<keyword evidence="6" id="KW-0479">Metal-binding</keyword>
<evidence type="ECO:0000313" key="16">
    <source>
        <dbReference type="Proteomes" id="UP000196158"/>
    </source>
</evidence>
<evidence type="ECO:0000256" key="3">
    <source>
        <dbReference type="ARBA" id="ARBA00009797"/>
    </source>
</evidence>
<evidence type="ECO:0000256" key="10">
    <source>
        <dbReference type="ARBA" id="ARBA00022842"/>
    </source>
</evidence>
<dbReference type="EMBL" id="FXLY01000006">
    <property type="protein sequence ID" value="SMN20946.1"/>
    <property type="molecule type" value="Genomic_DNA"/>
</dbReference>
<keyword evidence="8" id="KW-0378">Hydrolase</keyword>
<protein>
    <recommendedName>
        <fullName evidence="5">Exonuclease V, mitochondrial</fullName>
    </recommendedName>
    <alternativeName>
        <fullName evidence="14">Defects in morphology protein 1</fullName>
    </alternativeName>
</protein>
<keyword evidence="11" id="KW-0408">Iron</keyword>
<dbReference type="GO" id="GO:0005634">
    <property type="term" value="C:nucleus"/>
    <property type="evidence" value="ECO:0007669"/>
    <property type="project" value="TreeGrafter"/>
</dbReference>
<dbReference type="Proteomes" id="UP000196158">
    <property type="component" value="Unassembled WGS sequence"/>
</dbReference>
<evidence type="ECO:0000256" key="7">
    <source>
        <dbReference type="ARBA" id="ARBA00022722"/>
    </source>
</evidence>
<dbReference type="GO" id="GO:0045145">
    <property type="term" value="F:single-stranded DNA 5'-3' DNA exonuclease activity"/>
    <property type="evidence" value="ECO:0007669"/>
    <property type="project" value="InterPro"/>
</dbReference>
<comment type="cofactor">
    <cofactor evidence="2">
        <name>[4Fe-4S] cluster</name>
        <dbReference type="ChEBI" id="CHEBI:49883"/>
    </cofactor>
</comment>
<name>A0A1X7R6S0_9SACH</name>
<evidence type="ECO:0000256" key="9">
    <source>
        <dbReference type="ARBA" id="ARBA00022839"/>
    </source>
</evidence>
<organism evidence="15 16">
    <name type="scientific">Maudiozyma saulgeensis</name>
    <dbReference type="NCBI Taxonomy" id="1789683"/>
    <lineage>
        <taxon>Eukaryota</taxon>
        <taxon>Fungi</taxon>
        <taxon>Dikarya</taxon>
        <taxon>Ascomycota</taxon>
        <taxon>Saccharomycotina</taxon>
        <taxon>Saccharomycetes</taxon>
        <taxon>Saccharomycetales</taxon>
        <taxon>Saccharomycetaceae</taxon>
        <taxon>Maudiozyma</taxon>
    </lineage>
</organism>
<dbReference type="Pfam" id="PF09810">
    <property type="entry name" value="Exo5"/>
    <property type="match status" value="1"/>
</dbReference>
<comment type="subunit">
    <text evidence="4">Monomer.</text>
</comment>
<evidence type="ECO:0000256" key="2">
    <source>
        <dbReference type="ARBA" id="ARBA00001966"/>
    </source>
</evidence>
<gene>
    <name evidence="15" type="ORF">KASA_0M03839G</name>
</gene>
<evidence type="ECO:0000256" key="14">
    <source>
        <dbReference type="ARBA" id="ARBA00030412"/>
    </source>
</evidence>
<keyword evidence="13" id="KW-0238">DNA-binding</keyword>
<dbReference type="InterPro" id="IPR019190">
    <property type="entry name" value="EXOV"/>
</dbReference>
<dbReference type="GO" id="GO:0051539">
    <property type="term" value="F:4 iron, 4 sulfur cluster binding"/>
    <property type="evidence" value="ECO:0007669"/>
    <property type="project" value="UniProtKB-KW"/>
</dbReference>
<keyword evidence="16" id="KW-1185">Reference proteome</keyword>
<evidence type="ECO:0000256" key="4">
    <source>
        <dbReference type="ARBA" id="ARBA00011245"/>
    </source>
</evidence>
<evidence type="ECO:0000313" key="15">
    <source>
        <dbReference type="EMBL" id="SMN20946.1"/>
    </source>
</evidence>
<dbReference type="PANTHER" id="PTHR14464:SF4">
    <property type="entry name" value="EXONUCLEASE V"/>
    <property type="match status" value="1"/>
</dbReference>
<accession>A0A1X7R6S0</accession>
<sequence length="543" mass="63907">MLCKYVTNNNTLIVSLGRRLYSSNQSNIITSYEKDQLTKLPFFNESNIETDPLQTIKNITRQKKEYLKKKNDIVESIIGINSNDPPYLSYSFKGLPSMYDTITQNRIHGRLSVTKLMTKSWCELRYAYDVYSKMDKLTTRNISQGVTFHKTLEDTMIPENVKLDQFLKEQRIIGFEKTLQCKWIDTLQKLLMTFSNVGECREVLCHGYIINQIDSLQDGKFVTDVDIGSNMDQLILVSGIIDHLKWVPRWGNESHSDSKFDLFNDIFNDEEINNDLPKILSSLQREIPKRINGWKLQVRDVKTRQTFNIPNQTSVQRSTKLQIMYYRKFIEILSLNPKQTYKMLIINAQRRNLDVDQELDSMTIIALMMQNPMLIPDMRRLRDGKSIGFESYDAPSYQLQKSNIPFVIPQDIVSVEVRESFKEFVTIWKRPVTLRYFAARLAQTYHLLNSMLSEDLLVEYYCRGVNFHNLPFRNNDKQLIDHNADRTNFLFGKREVQPIEQNLRNFLTYCKHCDYQSVCSWKHEGEEKLKELGNELVEMWQDD</sequence>
<dbReference type="GO" id="GO:0005739">
    <property type="term" value="C:mitochondrion"/>
    <property type="evidence" value="ECO:0007669"/>
    <property type="project" value="TreeGrafter"/>
</dbReference>
<comment type="similarity">
    <text evidence="3">Belongs to the EXO5 family.</text>
</comment>
<dbReference type="GO" id="GO:0036297">
    <property type="term" value="P:interstrand cross-link repair"/>
    <property type="evidence" value="ECO:0007669"/>
    <property type="project" value="TreeGrafter"/>
</dbReference>
<evidence type="ECO:0000256" key="1">
    <source>
        <dbReference type="ARBA" id="ARBA00001946"/>
    </source>
</evidence>
<reference evidence="15 16" key="1">
    <citation type="submission" date="2017-04" db="EMBL/GenBank/DDBJ databases">
        <authorList>
            <person name="Afonso C.L."/>
            <person name="Miller P.J."/>
            <person name="Scott M.A."/>
            <person name="Spackman E."/>
            <person name="Goraichik I."/>
            <person name="Dimitrov K.M."/>
            <person name="Suarez D.L."/>
            <person name="Swayne D.E."/>
        </authorList>
    </citation>
    <scope>NUCLEOTIDE SEQUENCE [LARGE SCALE GENOMIC DNA]</scope>
</reference>